<keyword evidence="1" id="KW-0472">Membrane</keyword>
<organism evidence="2 3">
    <name type="scientific">Methanooceanicella nereidis</name>
    <dbReference type="NCBI Taxonomy" id="2052831"/>
    <lineage>
        <taxon>Archaea</taxon>
        <taxon>Methanobacteriati</taxon>
        <taxon>Methanobacteriota</taxon>
        <taxon>Stenosarchaea group</taxon>
        <taxon>Methanomicrobia</taxon>
        <taxon>Methanocellales</taxon>
        <taxon>Methanocellaceae</taxon>
        <taxon>Methanooceanicella</taxon>
    </lineage>
</organism>
<comment type="caution">
    <text evidence="2">The sequence shown here is derived from an EMBL/GenBank/DDBJ whole genome shotgun (WGS) entry which is preliminary data.</text>
</comment>
<dbReference type="RefSeq" id="WP_230742295.1">
    <property type="nucleotide sequence ID" value="NZ_PGCK01000008.1"/>
</dbReference>
<dbReference type="Proteomes" id="UP001320159">
    <property type="component" value="Unassembled WGS sequence"/>
</dbReference>
<evidence type="ECO:0000313" key="3">
    <source>
        <dbReference type="Proteomes" id="UP001320159"/>
    </source>
</evidence>
<keyword evidence="1" id="KW-0812">Transmembrane</keyword>
<feature type="transmembrane region" description="Helical" evidence="1">
    <location>
        <begin position="172"/>
        <end position="196"/>
    </location>
</feature>
<accession>A0AAP2RDE0</accession>
<feature type="transmembrane region" description="Helical" evidence="1">
    <location>
        <begin position="76"/>
        <end position="96"/>
    </location>
</feature>
<sequence length="388" mass="43869">MENVPENLKTFKNAILFLIIFQCLIVMGMVTFLLYSFVGEYLSIVTVISAMLLLMVCLPVSIHLYLSAKEKDLKTLFKYMVLNFLLLSISGIIWYLVPASFNWHLLPYIGKMLMLIACGILPLSLLIIIRHPQIDIRPVHKYIAVLLNIAAGIGILYFIMANIGGSGNYYDIFIYGLCIFIDTGILIYSAFLIMAYSTPKFRYAFFIWFLFFFFSIIGDSFNLLGYMGLYDTLEYSQIFYDVMLILGSAGLILYSMAYARPRALACLSRKHDRSADMGYERVLTVPGSMCVCDHGGNAVMMSDSFIDMLKLSGNRRQMFNILMYAGASIDGQKAIKRIREGDAVTINGIKYFDEKDGSRILSLKVFPMFSNDGKISSYIAVAEENKKS</sequence>
<feature type="transmembrane region" description="Helical" evidence="1">
    <location>
        <begin position="108"/>
        <end position="129"/>
    </location>
</feature>
<keyword evidence="1" id="KW-1133">Transmembrane helix</keyword>
<feature type="transmembrane region" description="Helical" evidence="1">
    <location>
        <begin position="41"/>
        <end position="64"/>
    </location>
</feature>
<reference evidence="2 3" key="1">
    <citation type="submission" date="2017-11" db="EMBL/GenBank/DDBJ databases">
        <title>Isolation and Characterization of Family Methanocellaceae Species from Potential Methane Hydrate Area Offshore Southwestern Taiwan.</title>
        <authorList>
            <person name="Zhang W.-L."/>
            <person name="Chen W.-C."/>
            <person name="Lai M.-C."/>
            <person name="Chen S.-C."/>
        </authorList>
    </citation>
    <scope>NUCLEOTIDE SEQUENCE [LARGE SCALE GENOMIC DNA]</scope>
    <source>
        <strain evidence="2 3">CWC-04</strain>
    </source>
</reference>
<protein>
    <submittedName>
        <fullName evidence="2">Uncharacterized protein</fullName>
    </submittedName>
</protein>
<evidence type="ECO:0000256" key="1">
    <source>
        <dbReference type="SAM" id="Phobius"/>
    </source>
</evidence>
<proteinExistence type="predicted"/>
<evidence type="ECO:0000313" key="2">
    <source>
        <dbReference type="EMBL" id="MCD1295443.1"/>
    </source>
</evidence>
<dbReference type="AlphaFoldDB" id="A0AAP2RDE0"/>
<feature type="transmembrane region" description="Helical" evidence="1">
    <location>
        <begin position="141"/>
        <end position="160"/>
    </location>
</feature>
<keyword evidence="3" id="KW-1185">Reference proteome</keyword>
<feature type="transmembrane region" description="Helical" evidence="1">
    <location>
        <begin position="238"/>
        <end position="259"/>
    </location>
</feature>
<name>A0AAP2RDE0_9EURY</name>
<feature type="transmembrane region" description="Helical" evidence="1">
    <location>
        <begin position="203"/>
        <end position="226"/>
    </location>
</feature>
<dbReference type="EMBL" id="PGCK01000008">
    <property type="protein sequence ID" value="MCD1295443.1"/>
    <property type="molecule type" value="Genomic_DNA"/>
</dbReference>
<feature type="transmembrane region" description="Helical" evidence="1">
    <location>
        <begin position="15"/>
        <end position="35"/>
    </location>
</feature>
<gene>
    <name evidence="2" type="ORF">CUJ83_10575</name>
</gene>